<sequence length="84" mass="10145">MQFLIYLFLSLICEELDRPRRGEEDEKSDVPGETEKEAAERRKIRDYKRTSLAKYVKHFDQFLDQMAQSWKGDLLRKSDLQKEF</sequence>
<dbReference type="Ensembl" id="ENSTNIT00000023152.1">
    <property type="protein sequence ID" value="ENSTNIP00000022910.1"/>
    <property type="gene ID" value="ENSTNIG00000019666.1"/>
</dbReference>
<accession>H3DQW1</accession>
<dbReference type="HOGENOM" id="CLU_2526914_0_0_1"/>
<reference evidence="2" key="3">
    <citation type="submission" date="2025-09" db="UniProtKB">
        <authorList>
            <consortium name="Ensembl"/>
        </authorList>
    </citation>
    <scope>IDENTIFICATION</scope>
</reference>
<reference evidence="2" key="2">
    <citation type="submission" date="2025-08" db="UniProtKB">
        <authorList>
            <consortium name="Ensembl"/>
        </authorList>
    </citation>
    <scope>IDENTIFICATION</scope>
</reference>
<feature type="region of interest" description="Disordered" evidence="1">
    <location>
        <begin position="19"/>
        <end position="41"/>
    </location>
</feature>
<reference evidence="3" key="1">
    <citation type="journal article" date="2004" name="Nature">
        <title>Genome duplication in the teleost fish Tetraodon nigroviridis reveals the early vertebrate proto-karyotype.</title>
        <authorList>
            <person name="Jaillon O."/>
            <person name="Aury J.-M."/>
            <person name="Brunet F."/>
            <person name="Petit J.-L."/>
            <person name="Stange-Thomann N."/>
            <person name="Mauceli E."/>
            <person name="Bouneau L."/>
            <person name="Fischer C."/>
            <person name="Ozouf-Costaz C."/>
            <person name="Bernot A."/>
            <person name="Nicaud S."/>
            <person name="Jaffe D."/>
            <person name="Fisher S."/>
            <person name="Lutfalla G."/>
            <person name="Dossat C."/>
            <person name="Segurens B."/>
            <person name="Dasilva C."/>
            <person name="Salanoubat M."/>
            <person name="Levy M."/>
            <person name="Boudet N."/>
            <person name="Castellano S."/>
            <person name="Anthouard V."/>
            <person name="Jubin C."/>
            <person name="Castelli V."/>
            <person name="Katinka M."/>
            <person name="Vacherie B."/>
            <person name="Biemont C."/>
            <person name="Skalli Z."/>
            <person name="Cattolico L."/>
            <person name="Poulain J."/>
            <person name="De Berardinis V."/>
            <person name="Cruaud C."/>
            <person name="Duprat S."/>
            <person name="Brottier P."/>
            <person name="Coutanceau J.-P."/>
            <person name="Gouzy J."/>
            <person name="Parra G."/>
            <person name="Lardier G."/>
            <person name="Chapple C."/>
            <person name="McKernan K.J."/>
            <person name="McEwan P."/>
            <person name="Bosak S."/>
            <person name="Kellis M."/>
            <person name="Volff J.-N."/>
            <person name="Guigo R."/>
            <person name="Zody M.C."/>
            <person name="Mesirov J."/>
            <person name="Lindblad-Toh K."/>
            <person name="Birren B."/>
            <person name="Nusbaum C."/>
            <person name="Kahn D."/>
            <person name="Robinson-Rechavi M."/>
            <person name="Laudet V."/>
            <person name="Schachter V."/>
            <person name="Quetier F."/>
            <person name="Saurin W."/>
            <person name="Scarpelli C."/>
            <person name="Wincker P."/>
            <person name="Lander E.S."/>
            <person name="Weissenbach J."/>
            <person name="Roest Crollius H."/>
        </authorList>
    </citation>
    <scope>NUCLEOTIDE SEQUENCE [LARGE SCALE GENOMIC DNA]</scope>
</reference>
<dbReference type="Proteomes" id="UP000007303">
    <property type="component" value="Unassembled WGS sequence"/>
</dbReference>
<organism evidence="2 3">
    <name type="scientific">Tetraodon nigroviridis</name>
    <name type="common">Spotted green pufferfish</name>
    <name type="synonym">Chelonodon nigroviridis</name>
    <dbReference type="NCBI Taxonomy" id="99883"/>
    <lineage>
        <taxon>Eukaryota</taxon>
        <taxon>Metazoa</taxon>
        <taxon>Chordata</taxon>
        <taxon>Craniata</taxon>
        <taxon>Vertebrata</taxon>
        <taxon>Euteleostomi</taxon>
        <taxon>Actinopterygii</taxon>
        <taxon>Neopterygii</taxon>
        <taxon>Teleostei</taxon>
        <taxon>Neoteleostei</taxon>
        <taxon>Acanthomorphata</taxon>
        <taxon>Eupercaria</taxon>
        <taxon>Tetraodontiformes</taxon>
        <taxon>Tetradontoidea</taxon>
        <taxon>Tetraodontidae</taxon>
        <taxon>Tetraodon</taxon>
    </lineage>
</organism>
<dbReference type="AlphaFoldDB" id="H3DQW1"/>
<protein>
    <submittedName>
        <fullName evidence="2">Uncharacterized protein</fullName>
    </submittedName>
</protein>
<dbReference type="STRING" id="99883.ENSTNIP00000022910"/>
<evidence type="ECO:0000313" key="3">
    <source>
        <dbReference type="Proteomes" id="UP000007303"/>
    </source>
</evidence>
<dbReference type="InParanoid" id="H3DQW1"/>
<evidence type="ECO:0000256" key="1">
    <source>
        <dbReference type="SAM" id="MobiDB-lite"/>
    </source>
</evidence>
<evidence type="ECO:0000313" key="2">
    <source>
        <dbReference type="Ensembl" id="ENSTNIP00000022910.1"/>
    </source>
</evidence>
<name>H3DQW1_TETNG</name>
<proteinExistence type="predicted"/>
<keyword evidence="3" id="KW-1185">Reference proteome</keyword>